<dbReference type="EMBL" id="ON086804">
    <property type="protein sequence ID" value="UPU16071.1"/>
    <property type="molecule type" value="Genomic_DNA"/>
</dbReference>
<protein>
    <submittedName>
        <fullName evidence="1">Uncharacterized protein</fullName>
    </submittedName>
</protein>
<keyword evidence="2" id="KW-1185">Reference proteome</keyword>
<name>A0AAE9HK30_9CAUD</name>
<reference evidence="1" key="1">
    <citation type="submission" date="2022-03" db="EMBL/GenBank/DDBJ databases">
        <authorList>
            <person name="Ragab S."/>
            <person name="Abdelmoteleb M."/>
            <person name="El-Shibiny A."/>
        </authorList>
    </citation>
    <scope>NUCLEOTIDE SEQUENCE</scope>
</reference>
<sequence length="38" mass="4310">MFHRVIRTDINTCRCGCGVDHSVNLCHTATNYLMEPNS</sequence>
<dbReference type="Proteomes" id="UP000830967">
    <property type="component" value="Segment"/>
</dbReference>
<accession>A0AAE9HK30</accession>
<evidence type="ECO:0000313" key="2">
    <source>
        <dbReference type="Proteomes" id="UP000830967"/>
    </source>
</evidence>
<proteinExistence type="predicted"/>
<evidence type="ECO:0000313" key="1">
    <source>
        <dbReference type="EMBL" id="UPU16071.1"/>
    </source>
</evidence>
<organism evidence="1 2">
    <name type="scientific">Escherichia phage ZCEC13</name>
    <dbReference type="NCBI Taxonomy" id="2935866"/>
    <lineage>
        <taxon>Viruses</taxon>
        <taxon>Duplodnaviria</taxon>
        <taxon>Heunggongvirae</taxon>
        <taxon>Uroviricota</taxon>
        <taxon>Caudoviricetes</taxon>
        <taxon>Jameshumphriesvirinae</taxon>
        <taxon>Zewailvirus</taxon>
        <taxon>Zewailvirus ZCEC13</taxon>
    </lineage>
</organism>